<dbReference type="SUPFAM" id="SSF51905">
    <property type="entry name" value="FAD/NAD(P)-binding domain"/>
    <property type="match status" value="1"/>
</dbReference>
<keyword evidence="6" id="KW-1185">Reference proteome</keyword>
<evidence type="ECO:0000256" key="2">
    <source>
        <dbReference type="ARBA" id="ARBA00023002"/>
    </source>
</evidence>
<dbReference type="Pfam" id="PF01494">
    <property type="entry name" value="FAD_binding_3"/>
    <property type="match status" value="1"/>
</dbReference>
<dbReference type="PANTHER" id="PTHR42685">
    <property type="entry name" value="GERANYLGERANYL DIPHOSPHATE REDUCTASE"/>
    <property type="match status" value="1"/>
</dbReference>
<dbReference type="GO" id="GO:0071949">
    <property type="term" value="F:FAD binding"/>
    <property type="evidence" value="ECO:0007669"/>
    <property type="project" value="InterPro"/>
</dbReference>
<name>A0A7Y9RRU0_9ACTN</name>
<dbReference type="InterPro" id="IPR003953">
    <property type="entry name" value="FAD-dep_OxRdtase_2_FAD-bd"/>
</dbReference>
<proteinExistence type="predicted"/>
<evidence type="ECO:0000313" key="6">
    <source>
        <dbReference type="Proteomes" id="UP000544110"/>
    </source>
</evidence>
<comment type="caution">
    <text evidence="5">The sequence shown here is derived from an EMBL/GenBank/DDBJ whole genome shotgun (WGS) entry which is preliminary data.</text>
</comment>
<dbReference type="PANTHER" id="PTHR42685:SF19">
    <property type="entry name" value="POSSIBLE OXIDOREDUCTASE"/>
    <property type="match status" value="1"/>
</dbReference>
<organism evidence="5 6">
    <name type="scientific">Nocardioides perillae</name>
    <dbReference type="NCBI Taxonomy" id="1119534"/>
    <lineage>
        <taxon>Bacteria</taxon>
        <taxon>Bacillati</taxon>
        <taxon>Actinomycetota</taxon>
        <taxon>Actinomycetes</taxon>
        <taxon>Propionibacteriales</taxon>
        <taxon>Nocardioidaceae</taxon>
        <taxon>Nocardioides</taxon>
    </lineage>
</organism>
<feature type="domain" description="FAD-binding" evidence="4">
    <location>
        <begin position="120"/>
        <end position="283"/>
    </location>
</feature>
<evidence type="ECO:0000313" key="5">
    <source>
        <dbReference type="EMBL" id="NYG54229.1"/>
    </source>
</evidence>
<feature type="domain" description="FAD-dependent oxidoreductase 2 FAD-binding" evidence="3">
    <location>
        <begin position="3"/>
        <end position="57"/>
    </location>
</feature>
<dbReference type="Gene3D" id="3.50.50.60">
    <property type="entry name" value="FAD/NAD(P)-binding domain"/>
    <property type="match status" value="1"/>
</dbReference>
<dbReference type="AlphaFoldDB" id="A0A7Y9RRU0"/>
<dbReference type="InterPro" id="IPR002938">
    <property type="entry name" value="FAD-bd"/>
</dbReference>
<evidence type="ECO:0000259" key="4">
    <source>
        <dbReference type="Pfam" id="PF01494"/>
    </source>
</evidence>
<dbReference type="Proteomes" id="UP000544110">
    <property type="component" value="Unassembled WGS sequence"/>
</dbReference>
<accession>A0A7Y9RRU0</accession>
<dbReference type="InterPro" id="IPR036188">
    <property type="entry name" value="FAD/NAD-bd_sf"/>
</dbReference>
<evidence type="ECO:0000256" key="1">
    <source>
        <dbReference type="ARBA" id="ARBA00022630"/>
    </source>
</evidence>
<dbReference type="GO" id="GO:0016491">
    <property type="term" value="F:oxidoreductase activity"/>
    <property type="evidence" value="ECO:0007669"/>
    <property type="project" value="UniProtKB-KW"/>
</dbReference>
<evidence type="ECO:0000259" key="3">
    <source>
        <dbReference type="Pfam" id="PF00890"/>
    </source>
</evidence>
<dbReference type="Pfam" id="PF00890">
    <property type="entry name" value="FAD_binding_2"/>
    <property type="match status" value="1"/>
</dbReference>
<keyword evidence="1" id="KW-0285">Flavoprotein</keyword>
<dbReference type="RefSeq" id="WP_179516891.1">
    <property type="nucleotide sequence ID" value="NZ_JACCAC010000001.1"/>
</dbReference>
<reference evidence="5 6" key="1">
    <citation type="submission" date="2020-07" db="EMBL/GenBank/DDBJ databases">
        <title>Sequencing the genomes of 1000 actinobacteria strains.</title>
        <authorList>
            <person name="Klenk H.-P."/>
        </authorList>
    </citation>
    <scope>NUCLEOTIDE SEQUENCE [LARGE SCALE GENOMIC DNA]</scope>
    <source>
        <strain evidence="5 6">DSM 24552</strain>
    </source>
</reference>
<dbReference type="InterPro" id="IPR050407">
    <property type="entry name" value="Geranylgeranyl_reductase"/>
</dbReference>
<dbReference type="PRINTS" id="PR00420">
    <property type="entry name" value="RNGMNOXGNASE"/>
</dbReference>
<gene>
    <name evidence="5" type="ORF">BJ989_000533</name>
</gene>
<protein>
    <submittedName>
        <fullName evidence="5">Flavin-dependent dehydrogenase</fullName>
    </submittedName>
</protein>
<keyword evidence="2" id="KW-0560">Oxidoreductase</keyword>
<dbReference type="EMBL" id="JACCAC010000001">
    <property type="protein sequence ID" value="NYG54229.1"/>
    <property type="molecule type" value="Genomic_DNA"/>
</dbReference>
<sequence>MRDLLVVGGGPAGLATALHAARAGLDTEVWEPRLGTPGGVDKACGEGLMPGALTGLLELGVDPPGHDFDGIRYLRGSTTAEACFAGAPGRGIRRTVLHDALLTAAQDAGVRLVGRAAHEVHQDDEGVVVDGERVRHLVAADGLHSPVRRALGLDAPARGRARYGLRRHLAVAPWTTKVEVHWAPSVEAYVTPVAADVVGVAVLASRKGSFEDHLAELPALRERVLAAPPASTVRGAGPLRQGARRRAAGRVLLVGDASGYVDALTGEGLALGLAQAGAAVRAIAGGEPERYDRDWHRLTRRYRWLTAALLAGTRPRPLRHALVPVARALPPVFGGAVRSMARPVG</sequence>